<sequence length="150" mass="15491">MGGGSGRACQTVLPLLPLWLSSLLLLLVLATHASCTPLPSVSRAPPQPGVAEGGRREVQYTLDLLPQPASTEMEDREGHRLTSQATVEAQLLPWAVGAATGGGPGCIKTDVALRAAHLALQHQPPPAGVSVVVLPPPPGQSFSFTVIVVD</sequence>
<keyword evidence="1" id="KW-0732">Signal</keyword>
<dbReference type="Proteomes" id="UP001292094">
    <property type="component" value="Unassembled WGS sequence"/>
</dbReference>
<keyword evidence="3" id="KW-1185">Reference proteome</keyword>
<organism evidence="2 3">
    <name type="scientific">Petrolisthes manimaculis</name>
    <dbReference type="NCBI Taxonomy" id="1843537"/>
    <lineage>
        <taxon>Eukaryota</taxon>
        <taxon>Metazoa</taxon>
        <taxon>Ecdysozoa</taxon>
        <taxon>Arthropoda</taxon>
        <taxon>Crustacea</taxon>
        <taxon>Multicrustacea</taxon>
        <taxon>Malacostraca</taxon>
        <taxon>Eumalacostraca</taxon>
        <taxon>Eucarida</taxon>
        <taxon>Decapoda</taxon>
        <taxon>Pleocyemata</taxon>
        <taxon>Anomura</taxon>
        <taxon>Galatheoidea</taxon>
        <taxon>Porcellanidae</taxon>
        <taxon>Petrolisthes</taxon>
    </lineage>
</organism>
<name>A0AAE1TTM1_9EUCA</name>
<proteinExistence type="predicted"/>
<reference evidence="2" key="1">
    <citation type="submission" date="2023-11" db="EMBL/GenBank/DDBJ databases">
        <title>Genome assemblies of two species of porcelain crab, Petrolisthes cinctipes and Petrolisthes manimaculis (Anomura: Porcellanidae).</title>
        <authorList>
            <person name="Angst P."/>
        </authorList>
    </citation>
    <scope>NUCLEOTIDE SEQUENCE</scope>
    <source>
        <strain evidence="2">PB745_02</strain>
        <tissue evidence="2">Gill</tissue>
    </source>
</reference>
<comment type="caution">
    <text evidence="2">The sequence shown here is derived from an EMBL/GenBank/DDBJ whole genome shotgun (WGS) entry which is preliminary data.</text>
</comment>
<gene>
    <name evidence="2" type="ORF">Pmani_030285</name>
</gene>
<evidence type="ECO:0000313" key="2">
    <source>
        <dbReference type="EMBL" id="KAK4297287.1"/>
    </source>
</evidence>
<dbReference type="AlphaFoldDB" id="A0AAE1TTM1"/>
<feature type="signal peptide" evidence="1">
    <location>
        <begin position="1"/>
        <end position="35"/>
    </location>
</feature>
<protein>
    <submittedName>
        <fullName evidence="2">Uncharacterized protein</fullName>
    </submittedName>
</protein>
<feature type="chain" id="PRO_5041909027" evidence="1">
    <location>
        <begin position="36"/>
        <end position="150"/>
    </location>
</feature>
<dbReference type="EMBL" id="JAWZYT010003671">
    <property type="protein sequence ID" value="KAK4297287.1"/>
    <property type="molecule type" value="Genomic_DNA"/>
</dbReference>
<accession>A0AAE1TTM1</accession>
<evidence type="ECO:0000256" key="1">
    <source>
        <dbReference type="SAM" id="SignalP"/>
    </source>
</evidence>
<evidence type="ECO:0000313" key="3">
    <source>
        <dbReference type="Proteomes" id="UP001292094"/>
    </source>
</evidence>